<feature type="chain" id="PRO_5046188646" evidence="1">
    <location>
        <begin position="29"/>
        <end position="213"/>
    </location>
</feature>
<sequence>MNTTKLRRYQTLGVLLLPLMLAACSVLPKPEPVTLYHLPSQPLDLQTDTERPLAITLQINRPQANGLLAGERITVSPKPNQLSVYQGAQWATSVPVLFRDQLITRWQQYNHFEHIISDHEALPADLELQGALRAFYTEYQQDKPRVVIYFDAQLIEHQSRTLLASKQFVVHQAPDAVEVPAVVAAFGVAHAQLADDMLSWLLGVIENKGRDES</sequence>
<dbReference type="Gene3D" id="3.40.50.10610">
    <property type="entry name" value="ABC-type transport auxiliary lipoprotein component"/>
    <property type="match status" value="1"/>
</dbReference>
<feature type="domain" description="ABC-type transport auxiliary lipoprotein component" evidence="2">
    <location>
        <begin position="36"/>
        <end position="197"/>
    </location>
</feature>
<name>A0ABS3NJF4_9GAMM</name>
<accession>A0ABS3NJF4</accession>
<protein>
    <submittedName>
        <fullName evidence="3">Membrane integrity-associated transporter subunit PqiC</fullName>
    </submittedName>
</protein>
<evidence type="ECO:0000313" key="4">
    <source>
        <dbReference type="Proteomes" id="UP000664882"/>
    </source>
</evidence>
<reference evidence="3 4" key="1">
    <citation type="submission" date="2021-03" db="EMBL/GenBank/DDBJ databases">
        <title>Oceanisphaera sp. nov., isolated from the intestine.</title>
        <authorList>
            <person name="Zhao L.-H."/>
            <person name="Shi L.-F."/>
        </authorList>
    </citation>
    <scope>NUCLEOTIDE SEQUENCE [LARGE SCALE GENOMIC DNA]</scope>
    <source>
        <strain evidence="3 4">DM8</strain>
    </source>
</reference>
<organism evidence="3 4">
    <name type="scientific">Oceanisphaera pacifica</name>
    <dbReference type="NCBI Taxonomy" id="2818389"/>
    <lineage>
        <taxon>Bacteria</taxon>
        <taxon>Pseudomonadati</taxon>
        <taxon>Pseudomonadota</taxon>
        <taxon>Gammaproteobacteria</taxon>
        <taxon>Aeromonadales</taxon>
        <taxon>Aeromonadaceae</taxon>
        <taxon>Oceanisphaera</taxon>
    </lineage>
</organism>
<feature type="signal peptide" evidence="1">
    <location>
        <begin position="1"/>
        <end position="28"/>
    </location>
</feature>
<dbReference type="SUPFAM" id="SSF159594">
    <property type="entry name" value="XCC0632-like"/>
    <property type="match status" value="1"/>
</dbReference>
<dbReference type="InterPro" id="IPR005586">
    <property type="entry name" value="ABC_trans_aux"/>
</dbReference>
<keyword evidence="4" id="KW-1185">Reference proteome</keyword>
<evidence type="ECO:0000256" key="1">
    <source>
        <dbReference type="SAM" id="SignalP"/>
    </source>
</evidence>
<comment type="caution">
    <text evidence="3">The sequence shown here is derived from an EMBL/GenBank/DDBJ whole genome shotgun (WGS) entry which is preliminary data.</text>
</comment>
<dbReference type="Proteomes" id="UP000664882">
    <property type="component" value="Unassembled WGS sequence"/>
</dbReference>
<proteinExistence type="predicted"/>
<evidence type="ECO:0000259" key="2">
    <source>
        <dbReference type="Pfam" id="PF03886"/>
    </source>
</evidence>
<dbReference type="EMBL" id="JAGDFX010000015">
    <property type="protein sequence ID" value="MBO1520410.1"/>
    <property type="molecule type" value="Genomic_DNA"/>
</dbReference>
<keyword evidence="1" id="KW-0732">Signal</keyword>
<dbReference type="RefSeq" id="WP_208006286.1">
    <property type="nucleotide sequence ID" value="NZ_JAGDFX010000015.1"/>
</dbReference>
<evidence type="ECO:0000313" key="3">
    <source>
        <dbReference type="EMBL" id="MBO1520410.1"/>
    </source>
</evidence>
<dbReference type="PROSITE" id="PS51257">
    <property type="entry name" value="PROKAR_LIPOPROTEIN"/>
    <property type="match status" value="1"/>
</dbReference>
<dbReference type="Pfam" id="PF03886">
    <property type="entry name" value="ABC_trans_aux"/>
    <property type="match status" value="1"/>
</dbReference>
<gene>
    <name evidence="3" type="ORF">J3U76_12350</name>
</gene>